<dbReference type="OrthoDB" id="178184at2"/>
<proteinExistence type="predicted"/>
<reference evidence="1 2" key="1">
    <citation type="submission" date="2018-04" db="EMBL/GenBank/DDBJ databases">
        <title>Genome of Nocardioides gansuensis WSJ-1.</title>
        <authorList>
            <person name="Wu S."/>
            <person name="Wang G."/>
        </authorList>
    </citation>
    <scope>NUCLEOTIDE SEQUENCE [LARGE SCALE GENOMIC DNA]</scope>
    <source>
        <strain evidence="1 2">WSJ-1</strain>
    </source>
</reference>
<evidence type="ECO:0000313" key="1">
    <source>
        <dbReference type="EMBL" id="PVG80866.1"/>
    </source>
</evidence>
<dbReference type="RefSeq" id="WP_116574305.1">
    <property type="nucleotide sequence ID" value="NZ_QDGZ01000012.1"/>
</dbReference>
<keyword evidence="2" id="KW-1185">Reference proteome</keyword>
<sequence>MPDIFAEVDLLIQDASVSQLESRIGGSDAGKERKKLIIPGDANDRFLDGPACRRIAVVDFDPASGDPLPPPVVFTPFASNPRSGRYVADSDPTSAASIAVNTFGTVFQTVRMFEGPEALGRQVDWAFGSEQLLVVPRAGEWANAFYDRGTRSLQFFSFLDDDGKRVYTGLSRDIVSHECGHALLDAVVPSLYDSSTPQSVALHEAVADLVAVIMALDSSRLRQAVLALGDNSLSGPNAFNNIAEEFGMARPGADGMARTALRALQNDSTLETLAGERPHMLSTLLSAIFYDTLSKIFMARFEDEQMTDDAGVALPREEAANKALGTALIIFRRFLLRGIDYLPPGELSFADVGRATLAADRAARPDADSSVALIEQRKGFAENFVKRLIVAKAGDLDGAQPKKLDVPADRVGQLHVSDWAAYQYVTHHRATLGIPKGSSFTVLPRVDSTKVIGPKRDGVAPVQRELILKVAWNHTEDATGRARRMRVVPTGATVALKWETGECLALVRSDVTSADQQRERDRLLVELEHEGVLEPDDEAGVGLRGAGDAGLHGSHRLLHLAGWDA</sequence>
<evidence type="ECO:0000313" key="2">
    <source>
        <dbReference type="Proteomes" id="UP000246018"/>
    </source>
</evidence>
<accession>A0A2T8F583</accession>
<comment type="caution">
    <text evidence="1">The sequence shown here is derived from an EMBL/GenBank/DDBJ whole genome shotgun (WGS) entry which is preliminary data.</text>
</comment>
<dbReference type="Proteomes" id="UP000246018">
    <property type="component" value="Unassembled WGS sequence"/>
</dbReference>
<dbReference type="SUPFAM" id="SSF55486">
    <property type="entry name" value="Metalloproteases ('zincins'), catalytic domain"/>
    <property type="match status" value="1"/>
</dbReference>
<dbReference type="AlphaFoldDB" id="A0A2T8F583"/>
<name>A0A2T8F583_9ACTN</name>
<organism evidence="1 2">
    <name type="scientific">Nocardioides gansuensis</name>
    <dbReference type="NCBI Taxonomy" id="2138300"/>
    <lineage>
        <taxon>Bacteria</taxon>
        <taxon>Bacillati</taxon>
        <taxon>Actinomycetota</taxon>
        <taxon>Actinomycetes</taxon>
        <taxon>Propionibacteriales</taxon>
        <taxon>Nocardioidaceae</taxon>
        <taxon>Nocardioides</taxon>
    </lineage>
</organism>
<dbReference type="EMBL" id="QDGZ01000012">
    <property type="protein sequence ID" value="PVG80866.1"/>
    <property type="molecule type" value="Genomic_DNA"/>
</dbReference>
<gene>
    <name evidence="1" type="ORF">DDE18_21020</name>
</gene>
<evidence type="ECO:0008006" key="3">
    <source>
        <dbReference type="Google" id="ProtNLM"/>
    </source>
</evidence>
<protein>
    <recommendedName>
        <fullName evidence="3">Peptidase M4 domain-containing protein</fullName>
    </recommendedName>
</protein>